<keyword evidence="2" id="KW-1185">Reference proteome</keyword>
<accession>A0A1H2E6H9</accession>
<gene>
    <name evidence="1" type="ORF">SAMN04490197_0724</name>
</gene>
<name>A0A1H2E6H9_9PSED</name>
<protein>
    <submittedName>
        <fullName evidence="1">Uncharacterized protein</fullName>
    </submittedName>
</protein>
<dbReference type="RefSeq" id="WP_057722323.1">
    <property type="nucleotide sequence ID" value="NZ_JYLM01000002.1"/>
</dbReference>
<dbReference type="EMBL" id="LT629782">
    <property type="protein sequence ID" value="SDT90717.1"/>
    <property type="molecule type" value="Genomic_DNA"/>
</dbReference>
<evidence type="ECO:0000313" key="2">
    <source>
        <dbReference type="Proteomes" id="UP000183653"/>
    </source>
</evidence>
<proteinExistence type="predicted"/>
<sequence length="89" mass="10386">MFQFNFNHLWSIIGQLIHVNRNQDLTYMAVLIKCRADAAQARLTRLILRERELYAGEPIHALDESRPCLQHVTLRRDAMGDTPQRASIR</sequence>
<organism evidence="1 2">
    <name type="scientific">Pseudomonas orientalis</name>
    <dbReference type="NCBI Taxonomy" id="76758"/>
    <lineage>
        <taxon>Bacteria</taxon>
        <taxon>Pseudomonadati</taxon>
        <taxon>Pseudomonadota</taxon>
        <taxon>Gammaproteobacteria</taxon>
        <taxon>Pseudomonadales</taxon>
        <taxon>Pseudomonadaceae</taxon>
        <taxon>Pseudomonas</taxon>
    </lineage>
</organism>
<dbReference type="AlphaFoldDB" id="A0A1H2E6H9"/>
<dbReference type="Proteomes" id="UP000183653">
    <property type="component" value="Chromosome I"/>
</dbReference>
<reference evidence="1 2" key="1">
    <citation type="submission" date="2016-10" db="EMBL/GenBank/DDBJ databases">
        <authorList>
            <person name="Varghese N."/>
            <person name="Submissions S."/>
        </authorList>
    </citation>
    <scope>NUCLEOTIDE SEQUENCE [LARGE SCALE GENOMIC DNA]</scope>
    <source>
        <strain evidence="1 2">BS2775</strain>
    </source>
</reference>
<evidence type="ECO:0000313" key="1">
    <source>
        <dbReference type="EMBL" id="SDT90717.1"/>
    </source>
</evidence>